<dbReference type="Pfam" id="PF00392">
    <property type="entry name" value="GntR"/>
    <property type="match status" value="1"/>
</dbReference>
<dbReference type="InterPro" id="IPR036388">
    <property type="entry name" value="WH-like_DNA-bd_sf"/>
</dbReference>
<dbReference type="CDD" id="cd07377">
    <property type="entry name" value="WHTH_GntR"/>
    <property type="match status" value="1"/>
</dbReference>
<dbReference type="AlphaFoldDB" id="A0A8J3EW85"/>
<proteinExistence type="predicted"/>
<dbReference type="Pfam" id="PF07729">
    <property type="entry name" value="FCD"/>
    <property type="match status" value="1"/>
</dbReference>
<dbReference type="Gene3D" id="1.20.120.530">
    <property type="entry name" value="GntR ligand-binding domain-like"/>
    <property type="match status" value="1"/>
</dbReference>
<dbReference type="PANTHER" id="PTHR43537">
    <property type="entry name" value="TRANSCRIPTIONAL REGULATOR, GNTR FAMILY"/>
    <property type="match status" value="1"/>
</dbReference>
<dbReference type="InterPro" id="IPR008920">
    <property type="entry name" value="TF_FadR/GntR_C"/>
</dbReference>
<keyword evidence="1" id="KW-0805">Transcription regulation</keyword>
<dbReference type="PRINTS" id="PR00035">
    <property type="entry name" value="HTHGNTR"/>
</dbReference>
<evidence type="ECO:0000256" key="3">
    <source>
        <dbReference type="ARBA" id="ARBA00023163"/>
    </source>
</evidence>
<organism evidence="6 7">
    <name type="scientific">Egicoccus halophilus</name>
    <dbReference type="NCBI Taxonomy" id="1670830"/>
    <lineage>
        <taxon>Bacteria</taxon>
        <taxon>Bacillati</taxon>
        <taxon>Actinomycetota</taxon>
        <taxon>Nitriliruptoria</taxon>
        <taxon>Egicoccales</taxon>
        <taxon>Egicoccaceae</taxon>
        <taxon>Egicoccus</taxon>
    </lineage>
</organism>
<dbReference type="Gene3D" id="1.10.10.10">
    <property type="entry name" value="Winged helix-like DNA-binding domain superfamily/Winged helix DNA-binding domain"/>
    <property type="match status" value="1"/>
</dbReference>
<protein>
    <submittedName>
        <fullName evidence="6">GntR family transcriptional regulator</fullName>
    </submittedName>
</protein>
<reference evidence="6" key="2">
    <citation type="submission" date="2020-09" db="EMBL/GenBank/DDBJ databases">
        <authorList>
            <person name="Sun Q."/>
            <person name="Zhou Y."/>
        </authorList>
    </citation>
    <scope>NUCLEOTIDE SEQUENCE</scope>
    <source>
        <strain evidence="6">CGMCC 1.14988</strain>
    </source>
</reference>
<keyword evidence="7" id="KW-1185">Reference proteome</keyword>
<evidence type="ECO:0000256" key="2">
    <source>
        <dbReference type="ARBA" id="ARBA00023125"/>
    </source>
</evidence>
<dbReference type="SMART" id="SM00895">
    <property type="entry name" value="FCD"/>
    <property type="match status" value="1"/>
</dbReference>
<comment type="caution">
    <text evidence="6">The sequence shown here is derived from an EMBL/GenBank/DDBJ whole genome shotgun (WGS) entry which is preliminary data.</text>
</comment>
<reference evidence="6" key="1">
    <citation type="journal article" date="2014" name="Int. J. Syst. Evol. Microbiol.">
        <title>Complete genome sequence of Corynebacterium casei LMG S-19264T (=DSM 44701T), isolated from a smear-ripened cheese.</title>
        <authorList>
            <consortium name="US DOE Joint Genome Institute (JGI-PGF)"/>
            <person name="Walter F."/>
            <person name="Albersmeier A."/>
            <person name="Kalinowski J."/>
            <person name="Ruckert C."/>
        </authorList>
    </citation>
    <scope>NUCLEOTIDE SEQUENCE</scope>
    <source>
        <strain evidence="6">CGMCC 1.14988</strain>
    </source>
</reference>
<keyword evidence="3" id="KW-0804">Transcription</keyword>
<dbReference type="SMART" id="SM00345">
    <property type="entry name" value="HTH_GNTR"/>
    <property type="match status" value="1"/>
</dbReference>
<gene>
    <name evidence="6" type="ORF">GCM10011354_35820</name>
</gene>
<dbReference type="InterPro" id="IPR000524">
    <property type="entry name" value="Tscrpt_reg_HTH_GntR"/>
</dbReference>
<dbReference type="PANTHER" id="PTHR43537:SF5">
    <property type="entry name" value="UXU OPERON TRANSCRIPTIONAL REGULATOR"/>
    <property type="match status" value="1"/>
</dbReference>
<keyword evidence="2" id="KW-0238">DNA-binding</keyword>
<evidence type="ECO:0000313" key="6">
    <source>
        <dbReference type="EMBL" id="GGI09790.1"/>
    </source>
</evidence>
<name>A0A8J3EW85_9ACTN</name>
<dbReference type="SUPFAM" id="SSF46785">
    <property type="entry name" value="Winged helix' DNA-binding domain"/>
    <property type="match status" value="1"/>
</dbReference>
<dbReference type="GO" id="GO:0003700">
    <property type="term" value="F:DNA-binding transcription factor activity"/>
    <property type="evidence" value="ECO:0007669"/>
    <property type="project" value="InterPro"/>
</dbReference>
<evidence type="ECO:0000256" key="4">
    <source>
        <dbReference type="SAM" id="MobiDB-lite"/>
    </source>
</evidence>
<evidence type="ECO:0000259" key="5">
    <source>
        <dbReference type="PROSITE" id="PS50949"/>
    </source>
</evidence>
<dbReference type="InterPro" id="IPR036390">
    <property type="entry name" value="WH_DNA-bd_sf"/>
</dbReference>
<evidence type="ECO:0000313" key="7">
    <source>
        <dbReference type="Proteomes" id="UP000650511"/>
    </source>
</evidence>
<sequence>MEPGTAATPALRPLLRAPLYEAIAERLLSHVVQSDLREGDKLPGERELARRLGVSRTTVRQAIVALQTQGIVEVRHGGGTFLRRLDPTSGPLAKVLDRRNRLPAVLEARRTLEIPIAALAAERRDAGDLAAIEAGLRLMRDEVAAGEIGLEGDGAFHGAVTAAAHNPVLTELMDRLHESIAETRSESLSQQDRPPRSLADHEAIAAAIVAGDPPAAAEAMRAHLDHVADLRLFQIYPAADTFDQEPVPDGSAPDRRRRLRAAEEDAR</sequence>
<dbReference type="GO" id="GO:0003677">
    <property type="term" value="F:DNA binding"/>
    <property type="evidence" value="ECO:0007669"/>
    <property type="project" value="UniProtKB-KW"/>
</dbReference>
<dbReference type="Proteomes" id="UP000650511">
    <property type="component" value="Unassembled WGS sequence"/>
</dbReference>
<feature type="domain" description="HTH gntR-type" evidence="5">
    <location>
        <begin position="17"/>
        <end position="85"/>
    </location>
</feature>
<evidence type="ECO:0000256" key="1">
    <source>
        <dbReference type="ARBA" id="ARBA00023015"/>
    </source>
</evidence>
<accession>A0A8J3EW85</accession>
<feature type="region of interest" description="Disordered" evidence="4">
    <location>
        <begin position="241"/>
        <end position="267"/>
    </location>
</feature>
<dbReference type="SUPFAM" id="SSF48008">
    <property type="entry name" value="GntR ligand-binding domain-like"/>
    <property type="match status" value="1"/>
</dbReference>
<dbReference type="PROSITE" id="PS50949">
    <property type="entry name" value="HTH_GNTR"/>
    <property type="match status" value="1"/>
</dbReference>
<dbReference type="InterPro" id="IPR011711">
    <property type="entry name" value="GntR_C"/>
</dbReference>
<dbReference type="EMBL" id="BMHA01000019">
    <property type="protein sequence ID" value="GGI09790.1"/>
    <property type="molecule type" value="Genomic_DNA"/>
</dbReference>